<proteinExistence type="predicted"/>
<dbReference type="Proteomes" id="UP000663853">
    <property type="component" value="Unassembled WGS sequence"/>
</dbReference>
<dbReference type="GO" id="GO:0004197">
    <property type="term" value="F:cysteine-type endopeptidase activity"/>
    <property type="evidence" value="ECO:0007669"/>
    <property type="project" value="InterPro"/>
</dbReference>
<feature type="domain" description="Peptidase C14 caspase" evidence="1">
    <location>
        <begin position="3"/>
        <end position="250"/>
    </location>
</feature>
<dbReference type="AlphaFoldDB" id="A0A8H3CG66"/>
<accession>A0A8H3CG66</accession>
<name>A0A8H3CG66_9AGAM</name>
<dbReference type="GO" id="GO:0006508">
    <property type="term" value="P:proteolysis"/>
    <property type="evidence" value="ECO:0007669"/>
    <property type="project" value="InterPro"/>
</dbReference>
<evidence type="ECO:0000259" key="1">
    <source>
        <dbReference type="Pfam" id="PF00656"/>
    </source>
</evidence>
<reference evidence="2" key="1">
    <citation type="submission" date="2021-01" db="EMBL/GenBank/DDBJ databases">
        <authorList>
            <person name="Kaushik A."/>
        </authorList>
    </citation>
    <scope>NUCLEOTIDE SEQUENCE</scope>
    <source>
        <strain evidence="2">AG6-10EEA</strain>
    </source>
</reference>
<sequence>MILPGATTDHVHFHKFLENFKFTPGVRVMPIGNALRKDIVGDFVSLTLEWFLIGLVVMQEDQIEKAVGDCPPLLVVYFQGHGIHTPDWSTVKYITGDHREDGALEGVAAEELITMFSKLTALTLTVALTDFCHAGNVFRLRFRLCIAQDGTGFWAESDEWYKDTKAGQKQRITSPMLHVAASLRHQQVYETKKRGGYFTNGLAHSEAGDMTLTRFLLGLRRCVDDHLKDAKTHESGPLPKNAMQAPQIFCTGTPPLDDPEIFAKIRDGATDLC</sequence>
<dbReference type="Gene3D" id="3.40.50.1460">
    <property type="match status" value="1"/>
</dbReference>
<dbReference type="InterPro" id="IPR011600">
    <property type="entry name" value="Pept_C14_caspase"/>
</dbReference>
<evidence type="ECO:0000313" key="2">
    <source>
        <dbReference type="EMBL" id="CAE6480503.1"/>
    </source>
</evidence>
<protein>
    <recommendedName>
        <fullName evidence="1">Peptidase C14 caspase domain-containing protein</fullName>
    </recommendedName>
</protein>
<evidence type="ECO:0000313" key="3">
    <source>
        <dbReference type="Proteomes" id="UP000663853"/>
    </source>
</evidence>
<organism evidence="2 3">
    <name type="scientific">Rhizoctonia solani</name>
    <dbReference type="NCBI Taxonomy" id="456999"/>
    <lineage>
        <taxon>Eukaryota</taxon>
        <taxon>Fungi</taxon>
        <taxon>Dikarya</taxon>
        <taxon>Basidiomycota</taxon>
        <taxon>Agaricomycotina</taxon>
        <taxon>Agaricomycetes</taxon>
        <taxon>Cantharellales</taxon>
        <taxon>Ceratobasidiaceae</taxon>
        <taxon>Rhizoctonia</taxon>
    </lineage>
</organism>
<comment type="caution">
    <text evidence="2">The sequence shown here is derived from an EMBL/GenBank/DDBJ whole genome shotgun (WGS) entry which is preliminary data.</text>
</comment>
<gene>
    <name evidence="2" type="ORF">RDB_LOCUS87806</name>
</gene>
<dbReference type="Pfam" id="PF00656">
    <property type="entry name" value="Peptidase_C14"/>
    <property type="match status" value="1"/>
</dbReference>
<dbReference type="EMBL" id="CAJMXA010002416">
    <property type="protein sequence ID" value="CAE6480503.1"/>
    <property type="molecule type" value="Genomic_DNA"/>
</dbReference>